<feature type="transmembrane region" description="Helical" evidence="1">
    <location>
        <begin position="107"/>
        <end position="127"/>
    </location>
</feature>
<name>A0A250JWL0_9BACT</name>
<evidence type="ECO:0008006" key="4">
    <source>
        <dbReference type="Google" id="ProtNLM"/>
    </source>
</evidence>
<keyword evidence="1" id="KW-0812">Transmembrane</keyword>
<accession>A0A250JWL0</accession>
<keyword evidence="3" id="KW-1185">Reference proteome</keyword>
<feature type="transmembrane region" description="Helical" evidence="1">
    <location>
        <begin position="164"/>
        <end position="188"/>
    </location>
</feature>
<gene>
    <name evidence="2" type="ORF">MYMAC_003681</name>
</gene>
<reference evidence="2 3" key="1">
    <citation type="submission" date="2017-06" db="EMBL/GenBank/DDBJ databases">
        <title>Sequencing and comparative analysis of myxobacterial genomes.</title>
        <authorList>
            <person name="Rupp O."/>
            <person name="Goesmann A."/>
            <person name="Sogaard-Andersen L."/>
        </authorList>
    </citation>
    <scope>NUCLEOTIDE SEQUENCE [LARGE SCALE GENOMIC DNA]</scope>
    <source>
        <strain evidence="2 3">DSM 14697</strain>
    </source>
</reference>
<dbReference type="EMBL" id="CP022203">
    <property type="protein sequence ID" value="ATB48058.1"/>
    <property type="molecule type" value="Genomic_DNA"/>
</dbReference>
<proteinExistence type="predicted"/>
<dbReference type="PANTHER" id="PTHR34989:SF1">
    <property type="entry name" value="PROTEIN HDED"/>
    <property type="match status" value="1"/>
</dbReference>
<evidence type="ECO:0000313" key="2">
    <source>
        <dbReference type="EMBL" id="ATB48058.1"/>
    </source>
</evidence>
<dbReference type="GO" id="GO:0005886">
    <property type="term" value="C:plasma membrane"/>
    <property type="evidence" value="ECO:0007669"/>
    <property type="project" value="TreeGrafter"/>
</dbReference>
<dbReference type="Proteomes" id="UP000217343">
    <property type="component" value="Chromosome"/>
</dbReference>
<dbReference type="RefSeq" id="WP_013940362.1">
    <property type="nucleotide sequence ID" value="NZ_CP022203.1"/>
</dbReference>
<feature type="transmembrane region" description="Helical" evidence="1">
    <location>
        <begin position="29"/>
        <end position="48"/>
    </location>
</feature>
<protein>
    <recommendedName>
        <fullName evidence="4">HdeD protein</fullName>
    </recommendedName>
</protein>
<feature type="transmembrane region" description="Helical" evidence="1">
    <location>
        <begin position="139"/>
        <end position="158"/>
    </location>
</feature>
<dbReference type="Pfam" id="PF03729">
    <property type="entry name" value="DUF308"/>
    <property type="match status" value="1"/>
</dbReference>
<feature type="transmembrane region" description="Helical" evidence="1">
    <location>
        <begin position="54"/>
        <end position="73"/>
    </location>
</feature>
<keyword evidence="1" id="KW-0472">Membrane</keyword>
<dbReference type="KEGG" id="mmas:MYMAC_003681"/>
<evidence type="ECO:0000256" key="1">
    <source>
        <dbReference type="SAM" id="Phobius"/>
    </source>
</evidence>
<evidence type="ECO:0000313" key="3">
    <source>
        <dbReference type="Proteomes" id="UP000217343"/>
    </source>
</evidence>
<sequence>MAFTDERRPEILTPEPHPRANSAAWGGPFVMGLLMTLLGIVALGAAFFTSMVTAILFGAMLAGAGVVEVISAFRTRKEGGPFWLYLLSGILSVVVGLFVLVYPAAGLGALTLLLAGYFFASGLFHAITSVMDRYPRWGWDFFYGAVSIVLGILVMRQWPISAVWLVGTLVGIGIFFRGVALMAGAFAVRKVLRTGGPTTPATVAR</sequence>
<keyword evidence="1" id="KW-1133">Transmembrane helix</keyword>
<organism evidence="2 3">
    <name type="scientific">Corallococcus macrosporus DSM 14697</name>
    <dbReference type="NCBI Taxonomy" id="1189310"/>
    <lineage>
        <taxon>Bacteria</taxon>
        <taxon>Pseudomonadati</taxon>
        <taxon>Myxococcota</taxon>
        <taxon>Myxococcia</taxon>
        <taxon>Myxococcales</taxon>
        <taxon>Cystobacterineae</taxon>
        <taxon>Myxococcaceae</taxon>
        <taxon>Corallococcus</taxon>
    </lineage>
</organism>
<dbReference type="InterPro" id="IPR052712">
    <property type="entry name" value="Acid_resist_chaperone_HdeD"/>
</dbReference>
<dbReference type="InterPro" id="IPR005325">
    <property type="entry name" value="DUF308_memb"/>
</dbReference>
<feature type="transmembrane region" description="Helical" evidence="1">
    <location>
        <begin position="82"/>
        <end position="101"/>
    </location>
</feature>
<dbReference type="AlphaFoldDB" id="A0A250JWL0"/>
<dbReference type="PANTHER" id="PTHR34989">
    <property type="entry name" value="PROTEIN HDED"/>
    <property type="match status" value="1"/>
</dbReference>